<dbReference type="PANTHER" id="PTHR46701:SF7">
    <property type="entry name" value="GLYCOSYLTRANSFERASE-LIKE KOBITO 1"/>
    <property type="match status" value="1"/>
</dbReference>
<dbReference type="EMBL" id="GISG01285023">
    <property type="protein sequence ID" value="MBA4679898.1"/>
    <property type="molecule type" value="Transcribed_RNA"/>
</dbReference>
<feature type="compositionally biased region" description="Polar residues" evidence="1">
    <location>
        <begin position="71"/>
        <end position="81"/>
    </location>
</feature>
<name>A0A7C9AYD8_OPUST</name>
<feature type="compositionally biased region" description="Polar residues" evidence="1">
    <location>
        <begin position="467"/>
        <end position="477"/>
    </location>
</feature>
<dbReference type="GO" id="GO:0030244">
    <property type="term" value="P:cellulose biosynthetic process"/>
    <property type="evidence" value="ECO:0007669"/>
    <property type="project" value="InterPro"/>
</dbReference>
<feature type="region of interest" description="Disordered" evidence="1">
    <location>
        <begin position="58"/>
        <end position="85"/>
    </location>
</feature>
<feature type="region of interest" description="Disordered" evidence="1">
    <location>
        <begin position="467"/>
        <end position="490"/>
    </location>
</feature>
<organism evidence="2">
    <name type="scientific">Opuntia streptacantha</name>
    <name type="common">Prickly pear cactus</name>
    <name type="synonym">Opuntia cardona</name>
    <dbReference type="NCBI Taxonomy" id="393608"/>
    <lineage>
        <taxon>Eukaryota</taxon>
        <taxon>Viridiplantae</taxon>
        <taxon>Streptophyta</taxon>
        <taxon>Embryophyta</taxon>
        <taxon>Tracheophyta</taxon>
        <taxon>Spermatophyta</taxon>
        <taxon>Magnoliopsida</taxon>
        <taxon>eudicotyledons</taxon>
        <taxon>Gunneridae</taxon>
        <taxon>Pentapetalae</taxon>
        <taxon>Caryophyllales</taxon>
        <taxon>Cactineae</taxon>
        <taxon>Cactaceae</taxon>
        <taxon>Opuntioideae</taxon>
        <taxon>Opuntia</taxon>
    </lineage>
</organism>
<dbReference type="GO" id="GO:0140078">
    <property type="term" value="F:class I DNA-(apurinic or apyrimidinic site) endonuclease activity"/>
    <property type="evidence" value="ECO:0007669"/>
    <property type="project" value="UniProtKB-EC"/>
</dbReference>
<evidence type="ECO:0000313" key="2">
    <source>
        <dbReference type="EMBL" id="MBA4679898.1"/>
    </source>
</evidence>
<protein>
    <submittedName>
        <fullName evidence="2">DNA-(Apurinic or apyrimidinic site) lyase</fullName>
        <ecNumber evidence="2">4.2.99.18</ecNumber>
    </submittedName>
</protein>
<proteinExistence type="predicted"/>
<sequence>MAGGLHSSLRQPSSSSSSSAQSFTTKLLLLLTLLPFTLAAFAFVLQWRGGVTDPSTRYSAEDHQFPGMENSAPTTTTTGHVSRSDCGPLLSHSSPSFPYFRDWKFNYQPDLKPKIAITTSTSASLDQILPWMFFHKVIGVTTFYLFVEGKAASPDVSRVLESIPGVKVIYRTKELEEQQARSRIWNETWLASFFYKPCNYELFVKQSLNMEMAIVLARNDGVDWILHLDTDELIHPAGTREYSLRQLLLDVPANVDMVIFPNYESSVERDDIEDPFSEVSMFKKNYDHLPKDTYFGMYKESTRGNPNYFLTYGNGKSIARIQDHLRPNGAHRWHNYMKTPNEIKFEEAAVLHYTYAKFSDLTSRRDRCGCKPTKEDVKRCFMLEFDRAAFIIASTATEEEMRKWYQEHVVWGDKALNLKLLRKGILTRIYAPMVIVQGLRESGVFTSVISSANTNLEKDKFLSAIGSSNSTSPNDVDTASRKIGKTTESQATARKVLEVTDLAIHEAAVPPSSPPGADDVMHES</sequence>
<reference evidence="2" key="1">
    <citation type="journal article" date="2013" name="J. Plant Res.">
        <title>Effect of fungi and light on seed germination of three Opuntia species from semiarid lands of central Mexico.</title>
        <authorList>
            <person name="Delgado-Sanchez P."/>
            <person name="Jimenez-Bremont J.F."/>
            <person name="Guerrero-Gonzalez Mde L."/>
            <person name="Flores J."/>
        </authorList>
    </citation>
    <scope>NUCLEOTIDE SEQUENCE</scope>
    <source>
        <tissue evidence="2">Cladode</tissue>
    </source>
</reference>
<dbReference type="GO" id="GO:0009737">
    <property type="term" value="P:response to abscisic acid"/>
    <property type="evidence" value="ECO:0007669"/>
    <property type="project" value="InterPro"/>
</dbReference>
<dbReference type="PANTHER" id="PTHR46701">
    <property type="entry name" value="GLYCOSYLTRANSFERASE-LIKE KOBITO 1"/>
    <property type="match status" value="1"/>
</dbReference>
<accession>A0A7C9AYD8</accession>
<evidence type="ECO:0000256" key="1">
    <source>
        <dbReference type="SAM" id="MobiDB-lite"/>
    </source>
</evidence>
<dbReference type="EC" id="4.2.99.18" evidence="2"/>
<dbReference type="InterPro" id="IPR044224">
    <property type="entry name" value="KOBITO1-like"/>
</dbReference>
<reference evidence="2" key="2">
    <citation type="submission" date="2020-07" db="EMBL/GenBank/DDBJ databases">
        <authorList>
            <person name="Vera ALvarez R."/>
            <person name="Arias-Moreno D.M."/>
            <person name="Jimenez-Jacinto V."/>
            <person name="Jimenez-Bremont J.F."/>
            <person name="Swaminathan K."/>
            <person name="Moose S.P."/>
            <person name="Guerrero-Gonzalez M.L."/>
            <person name="Marino-Ramirez L."/>
            <person name="Landsman D."/>
            <person name="Rodriguez-Kessler M."/>
            <person name="Delgado-Sanchez P."/>
        </authorList>
    </citation>
    <scope>NUCLEOTIDE SEQUENCE</scope>
    <source>
        <tissue evidence="2">Cladode</tissue>
    </source>
</reference>
<keyword evidence="2" id="KW-0456">Lyase</keyword>
<dbReference type="AlphaFoldDB" id="A0A7C9AYD8"/>